<reference evidence="3" key="1">
    <citation type="journal article" date="2015" name="Proc. Natl. Acad. Sci. U.S.A.">
        <title>Networks of energetic and metabolic interactions define dynamics in microbial communities.</title>
        <authorList>
            <person name="Embree M."/>
            <person name="Liu J.K."/>
            <person name="Al-Bassam M.M."/>
            <person name="Zengler K."/>
        </authorList>
    </citation>
    <scope>NUCLEOTIDE SEQUENCE</scope>
</reference>
<feature type="region of interest" description="Disordered" evidence="1">
    <location>
        <begin position="1"/>
        <end position="26"/>
    </location>
</feature>
<evidence type="ECO:0000256" key="1">
    <source>
        <dbReference type="SAM" id="MobiDB-lite"/>
    </source>
</evidence>
<comment type="caution">
    <text evidence="3">The sequence shown here is derived from an EMBL/GenBank/DDBJ whole genome shotgun (WGS) entry which is preliminary data.</text>
</comment>
<organism evidence="3">
    <name type="scientific">hydrocarbon metagenome</name>
    <dbReference type="NCBI Taxonomy" id="938273"/>
    <lineage>
        <taxon>unclassified sequences</taxon>
        <taxon>metagenomes</taxon>
        <taxon>ecological metagenomes</taxon>
    </lineage>
</organism>
<proteinExistence type="predicted"/>
<evidence type="ECO:0000259" key="2">
    <source>
        <dbReference type="Pfam" id="PF23477"/>
    </source>
</evidence>
<dbReference type="Pfam" id="PF23477">
    <property type="entry name" value="zf_Tbcl_2"/>
    <property type="match status" value="1"/>
</dbReference>
<sequence length="68" mass="7761">MFERKYENRGSSGGSRGSYNSGPREMTDVTCSECGKQTQVPFKPDGSRPVYCSECYQKHRPAKTSRRY</sequence>
<feature type="domain" description="CxxC-x17-CxxC" evidence="2">
    <location>
        <begin position="24"/>
        <end position="60"/>
    </location>
</feature>
<accession>A0A0W8F8X0</accession>
<name>A0A0W8F8X0_9ZZZZ</name>
<evidence type="ECO:0000313" key="3">
    <source>
        <dbReference type="EMBL" id="KUG17317.1"/>
    </source>
</evidence>
<dbReference type="AlphaFoldDB" id="A0A0W8F8X0"/>
<dbReference type="InterPro" id="IPR026363">
    <property type="entry name" value="CxxC-x17-CxxC_dom"/>
</dbReference>
<dbReference type="NCBIfam" id="TIGR04272">
    <property type="entry name" value="cxxc_cxxc_Mbark"/>
    <property type="match status" value="1"/>
</dbReference>
<dbReference type="EMBL" id="LNQE01001451">
    <property type="protein sequence ID" value="KUG17317.1"/>
    <property type="molecule type" value="Genomic_DNA"/>
</dbReference>
<protein>
    <recommendedName>
        <fullName evidence="2">CxxC-x17-CxxC domain-containing protein</fullName>
    </recommendedName>
</protein>
<gene>
    <name evidence="3" type="ORF">ASZ90_013000</name>
</gene>